<comment type="caution">
    <text evidence="1">The sequence shown here is derived from an EMBL/GenBank/DDBJ whole genome shotgun (WGS) entry which is preliminary data.</text>
</comment>
<dbReference type="EMBL" id="CADEBD010000294">
    <property type="protein sequence ID" value="CAB3233966.1"/>
    <property type="molecule type" value="Genomic_DNA"/>
</dbReference>
<gene>
    <name evidence="1" type="ORF">APLA_LOCUS6287</name>
</gene>
<sequence length="182" mass="20829">MLSLISLVSALNTIVISEIDVNNTKNLNNASTNKDECNIICPPEDKMACAFDAETRKHKLFANNCTMMSYGRCHNIGYFETEIHFCIKDQMMGTRRMYGESCPVFCPSHYRPVCGASKMRAYNYRAFTNGCQLDMVNCRGDDDDSGYIEVALDFCQRHLMKNIFKTQVIISGFSDYRDYHDN</sequence>
<name>A0A8S0ZMT8_ARCPL</name>
<accession>A0A8S0ZMT8</accession>
<protein>
    <submittedName>
        <fullName evidence="1">Uncharacterized protein</fullName>
    </submittedName>
</protein>
<dbReference type="InterPro" id="IPR036058">
    <property type="entry name" value="Kazal_dom_sf"/>
</dbReference>
<reference evidence="1 2" key="1">
    <citation type="submission" date="2020-04" db="EMBL/GenBank/DDBJ databases">
        <authorList>
            <person name="Wallbank WR R."/>
            <person name="Pardo Diaz C."/>
            <person name="Kozak K."/>
            <person name="Martin S."/>
            <person name="Jiggins C."/>
            <person name="Moest M."/>
            <person name="Warren A I."/>
            <person name="Byers J.R.P. K."/>
            <person name="Montejo-Kovacevich G."/>
            <person name="Yen C E."/>
        </authorList>
    </citation>
    <scope>NUCLEOTIDE SEQUENCE [LARGE SCALE GENOMIC DNA]</scope>
</reference>
<dbReference type="OrthoDB" id="10259640at2759"/>
<evidence type="ECO:0000313" key="1">
    <source>
        <dbReference type="EMBL" id="CAB3233966.1"/>
    </source>
</evidence>
<evidence type="ECO:0000313" key="2">
    <source>
        <dbReference type="Proteomes" id="UP000494256"/>
    </source>
</evidence>
<organism evidence="1 2">
    <name type="scientific">Arctia plantaginis</name>
    <name type="common">Wood tiger moth</name>
    <name type="synonym">Phalaena plantaginis</name>
    <dbReference type="NCBI Taxonomy" id="874455"/>
    <lineage>
        <taxon>Eukaryota</taxon>
        <taxon>Metazoa</taxon>
        <taxon>Ecdysozoa</taxon>
        <taxon>Arthropoda</taxon>
        <taxon>Hexapoda</taxon>
        <taxon>Insecta</taxon>
        <taxon>Pterygota</taxon>
        <taxon>Neoptera</taxon>
        <taxon>Endopterygota</taxon>
        <taxon>Lepidoptera</taxon>
        <taxon>Glossata</taxon>
        <taxon>Ditrysia</taxon>
        <taxon>Noctuoidea</taxon>
        <taxon>Erebidae</taxon>
        <taxon>Arctiinae</taxon>
        <taxon>Arctia</taxon>
    </lineage>
</organism>
<dbReference type="SUPFAM" id="SSF100895">
    <property type="entry name" value="Kazal-type serine protease inhibitors"/>
    <property type="match status" value="1"/>
</dbReference>
<dbReference type="AlphaFoldDB" id="A0A8S0ZMT8"/>
<dbReference type="Proteomes" id="UP000494256">
    <property type="component" value="Unassembled WGS sequence"/>
</dbReference>
<dbReference type="Gene3D" id="3.30.60.30">
    <property type="match status" value="1"/>
</dbReference>
<proteinExistence type="predicted"/>